<keyword evidence="2" id="KW-1133">Transmembrane helix</keyword>
<name>A0ABW2CL73_9ACTN</name>
<comment type="caution">
    <text evidence="3">The sequence shown here is derived from an EMBL/GenBank/DDBJ whole genome shotgun (WGS) entry which is preliminary data.</text>
</comment>
<evidence type="ECO:0000313" key="3">
    <source>
        <dbReference type="EMBL" id="MFC6881453.1"/>
    </source>
</evidence>
<keyword evidence="2" id="KW-0472">Membrane</keyword>
<sequence>MASDDLLGTVRRLMWAEYPSGTHLSQSSTPGGSSALARNDVDTLVTHAALFPAENAIKAGAAVCVSVGIVVGIVAVKATPRAKKRFNDLKPKRNHRPQGNVEAATQKARPLPTDMGVEKL</sequence>
<evidence type="ECO:0000256" key="1">
    <source>
        <dbReference type="SAM" id="MobiDB-lite"/>
    </source>
</evidence>
<dbReference type="Proteomes" id="UP001596380">
    <property type="component" value="Unassembled WGS sequence"/>
</dbReference>
<keyword evidence="4" id="KW-1185">Reference proteome</keyword>
<reference evidence="4" key="1">
    <citation type="journal article" date="2019" name="Int. J. Syst. Evol. Microbiol.">
        <title>The Global Catalogue of Microorganisms (GCM) 10K type strain sequencing project: providing services to taxonomists for standard genome sequencing and annotation.</title>
        <authorList>
            <consortium name="The Broad Institute Genomics Platform"/>
            <consortium name="The Broad Institute Genome Sequencing Center for Infectious Disease"/>
            <person name="Wu L."/>
            <person name="Ma J."/>
        </authorList>
    </citation>
    <scope>NUCLEOTIDE SEQUENCE [LARGE SCALE GENOMIC DNA]</scope>
    <source>
        <strain evidence="4">JCM 3369</strain>
    </source>
</reference>
<proteinExistence type="predicted"/>
<feature type="region of interest" description="Disordered" evidence="1">
    <location>
        <begin position="89"/>
        <end position="120"/>
    </location>
</feature>
<gene>
    <name evidence="3" type="ORF">ACFQKB_16915</name>
</gene>
<dbReference type="EMBL" id="JBHSXS010000008">
    <property type="protein sequence ID" value="MFC6881453.1"/>
    <property type="molecule type" value="Genomic_DNA"/>
</dbReference>
<protein>
    <recommendedName>
        <fullName evidence="5">Transmembrane protein</fullName>
    </recommendedName>
</protein>
<evidence type="ECO:0000313" key="4">
    <source>
        <dbReference type="Proteomes" id="UP001596380"/>
    </source>
</evidence>
<feature type="transmembrane region" description="Helical" evidence="2">
    <location>
        <begin position="56"/>
        <end position="76"/>
    </location>
</feature>
<accession>A0ABW2CL73</accession>
<evidence type="ECO:0008006" key="5">
    <source>
        <dbReference type="Google" id="ProtNLM"/>
    </source>
</evidence>
<dbReference type="RefSeq" id="WP_160822867.1">
    <property type="nucleotide sequence ID" value="NZ_JBHSXE010000001.1"/>
</dbReference>
<evidence type="ECO:0000256" key="2">
    <source>
        <dbReference type="SAM" id="Phobius"/>
    </source>
</evidence>
<keyword evidence="2" id="KW-0812">Transmembrane</keyword>
<organism evidence="3 4">
    <name type="scientific">Actinomadura yumaensis</name>
    <dbReference type="NCBI Taxonomy" id="111807"/>
    <lineage>
        <taxon>Bacteria</taxon>
        <taxon>Bacillati</taxon>
        <taxon>Actinomycetota</taxon>
        <taxon>Actinomycetes</taxon>
        <taxon>Streptosporangiales</taxon>
        <taxon>Thermomonosporaceae</taxon>
        <taxon>Actinomadura</taxon>
    </lineage>
</organism>